<dbReference type="Pfam" id="PF00400">
    <property type="entry name" value="WD40"/>
    <property type="match status" value="3"/>
</dbReference>
<reference evidence="8" key="1">
    <citation type="submission" date="2019-07" db="EMBL/GenBank/DDBJ databases">
        <title>Annotation for the trematode Paragonimus miyazaki's.</title>
        <authorList>
            <person name="Choi Y.-J."/>
        </authorList>
    </citation>
    <scope>NUCLEOTIDE SEQUENCE</scope>
    <source>
        <strain evidence="8">Japan</strain>
    </source>
</reference>
<dbReference type="GO" id="GO:0003723">
    <property type="term" value="F:RNA binding"/>
    <property type="evidence" value="ECO:0007669"/>
    <property type="project" value="TreeGrafter"/>
</dbReference>
<feature type="repeat" description="WD" evidence="7">
    <location>
        <begin position="288"/>
        <end position="322"/>
    </location>
</feature>
<dbReference type="InterPro" id="IPR020472">
    <property type="entry name" value="WD40_PAC1"/>
</dbReference>
<dbReference type="PROSITE" id="PS50082">
    <property type="entry name" value="WD_REPEATS_2"/>
    <property type="match status" value="3"/>
</dbReference>
<dbReference type="PROSITE" id="PS00678">
    <property type="entry name" value="WD_REPEATS_1"/>
    <property type="match status" value="2"/>
</dbReference>
<accession>A0A8S9YUH3</accession>
<sequence length="365" mass="39786">MTPSIKQAPICCPGHSRPVVDIHFSGETDCGYLFITAAKDGRAILRRGDTGDWIGSFLGHQGAIWSCVLDAHASKAATGAADFTAKLWDTTSGQQILSIVEDHIVRCVDLSKTDWGTYLLTANNRLKLSVYDVTASTTPLVQLNAHGQFIRRALWCDADRHVLTAAEDATIKLWDLKDRASGPTLTAPIQTRQFKDPVTDVQFRHPAACDQTGEVQVAVCCGSMVQLFAFDWRRPDTLVKEEPTNTFTLPCCMNSVSLHPIDNVLVCGGDDHYIYRVDCSNGAILETCKGHFGPVHCVRFSPDGRLFTSGSEDGTVRLWQTEVGCDFGLWQLTRPTLPAVNETSNENVLVSEVGGGVNDTATSTP</sequence>
<keyword evidence="3" id="KW-0677">Repeat</keyword>
<dbReference type="SUPFAM" id="SSF50978">
    <property type="entry name" value="WD40 repeat-like"/>
    <property type="match status" value="1"/>
</dbReference>
<comment type="caution">
    <text evidence="8">The sequence shown here is derived from an EMBL/GenBank/DDBJ whole genome shotgun (WGS) entry which is preliminary data.</text>
</comment>
<protein>
    <recommendedName>
        <fullName evidence="6">Serine-threonine kinase receptor-associated protein</fullName>
    </recommendedName>
</protein>
<organism evidence="8 9">
    <name type="scientific">Paragonimus skrjabini miyazakii</name>
    <dbReference type="NCBI Taxonomy" id="59628"/>
    <lineage>
        <taxon>Eukaryota</taxon>
        <taxon>Metazoa</taxon>
        <taxon>Spiralia</taxon>
        <taxon>Lophotrochozoa</taxon>
        <taxon>Platyhelminthes</taxon>
        <taxon>Trematoda</taxon>
        <taxon>Digenea</taxon>
        <taxon>Plagiorchiida</taxon>
        <taxon>Troglotremata</taxon>
        <taxon>Troglotrematidae</taxon>
        <taxon>Paragonimus</taxon>
    </lineage>
</organism>
<evidence type="ECO:0000313" key="9">
    <source>
        <dbReference type="Proteomes" id="UP000822476"/>
    </source>
</evidence>
<dbReference type="PANTHER" id="PTHR19877">
    <property type="entry name" value="EUKARYOTIC TRANSLATION INITIATION FACTOR 3 SUBUNIT I"/>
    <property type="match status" value="1"/>
</dbReference>
<evidence type="ECO:0000256" key="3">
    <source>
        <dbReference type="ARBA" id="ARBA00022737"/>
    </source>
</evidence>
<evidence type="ECO:0000256" key="6">
    <source>
        <dbReference type="ARBA" id="ARBA00040390"/>
    </source>
</evidence>
<evidence type="ECO:0000313" key="8">
    <source>
        <dbReference type="EMBL" id="KAF7252192.1"/>
    </source>
</evidence>
<gene>
    <name evidence="8" type="ORF">EG68_08683</name>
</gene>
<evidence type="ECO:0000256" key="1">
    <source>
        <dbReference type="ARBA" id="ARBA00022574"/>
    </source>
</evidence>
<name>A0A8S9YUH3_9TREM</name>
<dbReference type="PRINTS" id="PR00320">
    <property type="entry name" value="GPROTEINBRPT"/>
</dbReference>
<evidence type="ECO:0000256" key="5">
    <source>
        <dbReference type="ARBA" id="ARBA00038394"/>
    </source>
</evidence>
<evidence type="ECO:0000256" key="4">
    <source>
        <dbReference type="ARBA" id="ARBA00023187"/>
    </source>
</evidence>
<dbReference type="InterPro" id="IPR019775">
    <property type="entry name" value="WD40_repeat_CS"/>
</dbReference>
<dbReference type="PROSITE" id="PS50294">
    <property type="entry name" value="WD_REPEATS_REGION"/>
    <property type="match status" value="2"/>
</dbReference>
<dbReference type="InterPro" id="IPR015943">
    <property type="entry name" value="WD40/YVTN_repeat-like_dom_sf"/>
</dbReference>
<keyword evidence="9" id="KW-1185">Reference proteome</keyword>
<feature type="repeat" description="WD" evidence="7">
    <location>
        <begin position="143"/>
        <end position="184"/>
    </location>
</feature>
<dbReference type="AlphaFoldDB" id="A0A8S9YUH3"/>
<dbReference type="InterPro" id="IPR036322">
    <property type="entry name" value="WD40_repeat_dom_sf"/>
</dbReference>
<feature type="repeat" description="WD" evidence="7">
    <location>
        <begin position="57"/>
        <end position="98"/>
    </location>
</feature>
<dbReference type="PANTHER" id="PTHR19877:SF13">
    <property type="entry name" value="SERINE-THREONINE KINASE RECEPTOR-ASSOCIATED PROTEIN"/>
    <property type="match status" value="1"/>
</dbReference>
<keyword evidence="2" id="KW-0507">mRNA processing</keyword>
<dbReference type="SMART" id="SM00320">
    <property type="entry name" value="WD40"/>
    <property type="match status" value="6"/>
</dbReference>
<evidence type="ECO:0000256" key="7">
    <source>
        <dbReference type="PROSITE-ProRule" id="PRU00221"/>
    </source>
</evidence>
<dbReference type="EMBL" id="JTDE01004954">
    <property type="protein sequence ID" value="KAF7252192.1"/>
    <property type="molecule type" value="Genomic_DNA"/>
</dbReference>
<dbReference type="Gene3D" id="2.130.10.10">
    <property type="entry name" value="YVTN repeat-like/Quinoprotein amine dehydrogenase"/>
    <property type="match status" value="1"/>
</dbReference>
<dbReference type="GO" id="GO:0032797">
    <property type="term" value="C:SMN complex"/>
    <property type="evidence" value="ECO:0007669"/>
    <property type="project" value="TreeGrafter"/>
</dbReference>
<comment type="similarity">
    <text evidence="5">Belongs to the WD repeat STRAP family.</text>
</comment>
<evidence type="ECO:0000256" key="2">
    <source>
        <dbReference type="ARBA" id="ARBA00022664"/>
    </source>
</evidence>
<dbReference type="InterPro" id="IPR001680">
    <property type="entry name" value="WD40_rpt"/>
</dbReference>
<dbReference type="GO" id="GO:0000387">
    <property type="term" value="P:spliceosomal snRNP assembly"/>
    <property type="evidence" value="ECO:0007669"/>
    <property type="project" value="TreeGrafter"/>
</dbReference>
<dbReference type="Proteomes" id="UP000822476">
    <property type="component" value="Unassembled WGS sequence"/>
</dbReference>
<keyword evidence="4" id="KW-0508">mRNA splicing</keyword>
<dbReference type="OrthoDB" id="200206at2759"/>
<proteinExistence type="inferred from homology"/>
<keyword evidence="1 7" id="KW-0853">WD repeat</keyword>